<gene>
    <name evidence="1" type="ORF">Dda_7984</name>
</gene>
<dbReference type="AlphaFoldDB" id="A0AAD6IRB4"/>
<evidence type="ECO:0000313" key="1">
    <source>
        <dbReference type="EMBL" id="KAJ6257099.1"/>
    </source>
</evidence>
<protein>
    <submittedName>
        <fullName evidence="1">Uncharacterized protein</fullName>
    </submittedName>
</protein>
<name>A0AAD6IRB4_DREDA</name>
<dbReference type="InterPro" id="IPR021848">
    <property type="entry name" value="HODM_asu-like"/>
</dbReference>
<dbReference type="Proteomes" id="UP001221413">
    <property type="component" value="Unassembled WGS sequence"/>
</dbReference>
<reference evidence="1" key="1">
    <citation type="submission" date="2023-01" db="EMBL/GenBank/DDBJ databases">
        <title>The chitinases involved in constricting ring structure development in the nematode-trapping fungus Drechslerella dactyloides.</title>
        <authorList>
            <person name="Wang R."/>
            <person name="Zhang L."/>
            <person name="Tang P."/>
            <person name="Li S."/>
            <person name="Liang L."/>
        </authorList>
    </citation>
    <scope>NUCLEOTIDE SEQUENCE</scope>
    <source>
        <strain evidence="1">YMF1.00031</strain>
    </source>
</reference>
<evidence type="ECO:0000313" key="2">
    <source>
        <dbReference type="Proteomes" id="UP001221413"/>
    </source>
</evidence>
<organism evidence="1 2">
    <name type="scientific">Drechslerella dactyloides</name>
    <name type="common">Nematode-trapping fungus</name>
    <name type="synonym">Arthrobotrys dactyloides</name>
    <dbReference type="NCBI Taxonomy" id="74499"/>
    <lineage>
        <taxon>Eukaryota</taxon>
        <taxon>Fungi</taxon>
        <taxon>Dikarya</taxon>
        <taxon>Ascomycota</taxon>
        <taxon>Pezizomycotina</taxon>
        <taxon>Orbiliomycetes</taxon>
        <taxon>Orbiliales</taxon>
        <taxon>Orbiliaceae</taxon>
        <taxon>Drechslerella</taxon>
    </lineage>
</organism>
<dbReference type="Pfam" id="PF11927">
    <property type="entry name" value="HODM_asu-like"/>
    <property type="match status" value="1"/>
</dbReference>
<comment type="caution">
    <text evidence="1">The sequence shown here is derived from an EMBL/GenBank/DDBJ whole genome shotgun (WGS) entry which is preliminary data.</text>
</comment>
<keyword evidence="2" id="KW-1185">Reference proteome</keyword>
<sequence length="1141" mass="123785">MPFVLSECFPDLEDGLAGDVLLIVGACILAVRVALIPFTSAVLAATFGLQLARGAPQLLADAGVVEHEALPQLQNVLLANSAHLLRLLALLCEQGAISPLGDRSVLLQEILADLRALRADKVDGDFDAVLDVADLVRAARGDHDGVAGSLQDSVGLDAVQIVESLQILLREVAVLAVEGVRWLVRELRVEVVSDVGGRADGEDVPDGAGRAVLFIVVYGGGGGVHHKVDGVRDVSVQVRGPTGLAVHLDGGREGVVHLRTEVWLVVVVGKAAGEVVEPIVLDVFCDCIWQSAFKVDHELGKDVGKVVGGRPVFELEGLGAVLLAELLEEPGNLGVIVVEGRADRGKDLILEPADLEIEAVLRRGSIGRLQLSGVFVELLGDGFEFSLAGSDGEQQLLLFVQLVARAGLEADVFGLVLPVVVAVRTVLSSADVADVADDEERGGASVAEAPLGGVLSDPHDGVGEIWVAALLFVFELSLETLAEDGSDLAHDSSPGGSGGWVFSLRFFGTLLTEAAALPLRLVSGARVGECDGSEVGGGESTECCSSSSCDSWSLNARNPAKRQPPESLRPEDAIDQHWMMSEPFFLSDWQVIRWMNRCADVGAIGRAWTYLESPVDGAGSVADDCGAGWSAAGSGSGDLLRREDRVLAAGWAGFLVREGAIAGDDVEMLVDNRKSRAGPPTCPNGRRSVFQPGDTRALAGEALSAGAPEEASRCGYISRASALSSHSADFCRNTIERNRAFAMLSVLVAPSWLGHPVVLYPAVLAALAALLLRAYSWRSLATKKPQVALDNKKRLPGQWAPVDFKAPDPPPYPDWDVKTTKPLPYRPFKYGPNYFVTMGLRKGNFDDWIELDNEFLKFHSIKKDRIDVRGDKCCKTAPEAMDAAIELLEMLRDYLPKRYPSMFVATPVGIDNTVTGERFNIVQRPLAEEPMRTVGRLLQDDIAIMMEGPDGQYYLKSGSILLPGFWKLEEKFNMTLSGIHTSGNVPQFREKLEKGMTNFFKRIMPEEIVLRHNVDDNLAWSSSIGPEDSERTGWFTAQKSKVVESHWFRSERQSLRRLPRSGGVVFTIRTYFHPVIDIAKEPYVPGRLASALRSWGDDVATYKGRKRWEEVLLEYLDREHEKQIESGVITEDEQNPLKFPY</sequence>
<dbReference type="EMBL" id="JAQGDS010000011">
    <property type="protein sequence ID" value="KAJ6257099.1"/>
    <property type="molecule type" value="Genomic_DNA"/>
</dbReference>
<proteinExistence type="predicted"/>
<accession>A0AAD6IRB4</accession>